<keyword evidence="5" id="KW-0732">Signal</keyword>
<keyword evidence="8 11" id="KW-0472">Membrane</keyword>
<evidence type="ECO:0000256" key="7">
    <source>
        <dbReference type="ARBA" id="ARBA00022989"/>
    </source>
</evidence>
<dbReference type="EMBL" id="KK198755">
    <property type="protein sequence ID" value="KCW82925.1"/>
    <property type="molecule type" value="Genomic_DNA"/>
</dbReference>
<name>A0A059CYC5_EUCGR</name>
<dbReference type="InParanoid" id="A0A059CYC5"/>
<evidence type="ECO:0000256" key="6">
    <source>
        <dbReference type="ARBA" id="ARBA00022737"/>
    </source>
</evidence>
<evidence type="ECO:0000256" key="3">
    <source>
        <dbReference type="ARBA" id="ARBA00022614"/>
    </source>
</evidence>
<evidence type="ECO:0000313" key="12">
    <source>
        <dbReference type="EMBL" id="KCW82925.1"/>
    </source>
</evidence>
<accession>A0A059CYC5</accession>
<dbReference type="SUPFAM" id="SSF52047">
    <property type="entry name" value="RNI-like"/>
    <property type="match status" value="1"/>
</dbReference>
<comment type="subcellular location">
    <subcellularLocation>
        <location evidence="1">Membrane</location>
        <topology evidence="1">Single-pass type I membrane protein</topology>
    </subcellularLocation>
</comment>
<keyword evidence="9" id="KW-0675">Receptor</keyword>
<dbReference type="SMART" id="SM00369">
    <property type="entry name" value="LRR_TYP"/>
    <property type="match status" value="10"/>
</dbReference>
<dbReference type="FunFam" id="3.80.10.10:FF:000041">
    <property type="entry name" value="LRR receptor-like serine/threonine-protein kinase ERECTA"/>
    <property type="match status" value="3"/>
</dbReference>
<feature type="transmembrane region" description="Helical" evidence="11">
    <location>
        <begin position="630"/>
        <end position="652"/>
    </location>
</feature>
<dbReference type="PRINTS" id="PR00019">
    <property type="entry name" value="LEURICHRPT"/>
</dbReference>
<reference evidence="12" key="1">
    <citation type="submission" date="2013-07" db="EMBL/GenBank/DDBJ databases">
        <title>The genome of Eucalyptus grandis.</title>
        <authorList>
            <person name="Schmutz J."/>
            <person name="Hayes R."/>
            <person name="Myburg A."/>
            <person name="Tuskan G."/>
            <person name="Grattapaglia D."/>
            <person name="Rokhsar D.S."/>
        </authorList>
    </citation>
    <scope>NUCLEOTIDE SEQUENCE</scope>
    <source>
        <tissue evidence="12">Leaf extractions</tissue>
    </source>
</reference>
<evidence type="ECO:0000256" key="1">
    <source>
        <dbReference type="ARBA" id="ARBA00004479"/>
    </source>
</evidence>
<evidence type="ECO:0000256" key="11">
    <source>
        <dbReference type="SAM" id="Phobius"/>
    </source>
</evidence>
<dbReference type="AlphaFoldDB" id="A0A059CYC5"/>
<evidence type="ECO:0008006" key="13">
    <source>
        <dbReference type="Google" id="ProtNLM"/>
    </source>
</evidence>
<evidence type="ECO:0000256" key="8">
    <source>
        <dbReference type="ARBA" id="ARBA00023136"/>
    </source>
</evidence>
<dbReference type="OMA" id="WYLDASA"/>
<protein>
    <recommendedName>
        <fullName evidence="13">Leucine-rich repeat-containing N-terminal plant-type domain-containing protein</fullName>
    </recommendedName>
</protein>
<dbReference type="Gene3D" id="3.80.10.10">
    <property type="entry name" value="Ribonuclease Inhibitor"/>
    <property type="match status" value="2"/>
</dbReference>
<keyword evidence="4 11" id="KW-0812">Transmembrane</keyword>
<dbReference type="GO" id="GO:0016020">
    <property type="term" value="C:membrane"/>
    <property type="evidence" value="ECO:0007669"/>
    <property type="project" value="UniProtKB-SubCell"/>
</dbReference>
<evidence type="ECO:0000256" key="9">
    <source>
        <dbReference type="ARBA" id="ARBA00023170"/>
    </source>
</evidence>
<dbReference type="SUPFAM" id="SSF52058">
    <property type="entry name" value="L domain-like"/>
    <property type="match status" value="2"/>
</dbReference>
<keyword evidence="3" id="KW-0433">Leucine-rich repeat</keyword>
<dbReference type="PANTHER" id="PTHR48062:SF21">
    <property type="entry name" value="RECEPTOR-LIKE PROTEIN 12"/>
    <property type="match status" value="1"/>
</dbReference>
<dbReference type="InterPro" id="IPR003591">
    <property type="entry name" value="Leu-rich_rpt_typical-subtyp"/>
</dbReference>
<evidence type="ECO:0000256" key="10">
    <source>
        <dbReference type="ARBA" id="ARBA00023180"/>
    </source>
</evidence>
<keyword evidence="6" id="KW-0677">Repeat</keyword>
<dbReference type="Pfam" id="PF00560">
    <property type="entry name" value="LRR_1"/>
    <property type="match status" value="10"/>
</dbReference>
<dbReference type="InterPro" id="IPR001611">
    <property type="entry name" value="Leu-rich_rpt"/>
</dbReference>
<keyword evidence="7 11" id="KW-1133">Transmembrane helix</keyword>
<gene>
    <name evidence="12" type="ORF">EUGRSUZ_C04297</name>
</gene>
<evidence type="ECO:0000256" key="2">
    <source>
        <dbReference type="ARBA" id="ARBA00009592"/>
    </source>
</evidence>
<keyword evidence="10" id="KW-0325">Glycoprotein</keyword>
<dbReference type="FunFam" id="3.80.10.10:FF:000111">
    <property type="entry name" value="LRR receptor-like serine/threonine-protein kinase ERECTA"/>
    <property type="match status" value="1"/>
</dbReference>
<dbReference type="InterPro" id="IPR032675">
    <property type="entry name" value="LRR_dom_sf"/>
</dbReference>
<dbReference type="PANTHER" id="PTHR48062">
    <property type="entry name" value="RECEPTOR-LIKE PROTEIN 14"/>
    <property type="match status" value="1"/>
</dbReference>
<comment type="similarity">
    <text evidence="2">Belongs to the RLP family.</text>
</comment>
<evidence type="ECO:0000256" key="5">
    <source>
        <dbReference type="ARBA" id="ARBA00022729"/>
    </source>
</evidence>
<dbReference type="Pfam" id="PF13855">
    <property type="entry name" value="LRR_8"/>
    <property type="match status" value="1"/>
</dbReference>
<sequence length="672" mass="75076">MTSLRMLNVKNNNFSGDIPSCLLSNLKSLESIDFSWNAFEGSLSLASLANNSNLEELYLHDNRHRLEVNTEEPTWFPSFQLKAFILSNCGLNKDANGIIPSFLKEQYALRQLELNDNGMTGNFPNWLLDNKVNLTGLELNGNHLSGDFYLPSNLNLFSMWYLDASANIIDGELPSWIGSILPNLRIFNMSNNLLKGRIPPSMGNMSQLLSLDLSNNGLTGEIPGTLAKNCMALYTLILSSNNLQGQMLPKISNLGNLYILDLASNNFTGDISPGILNTSLEVLDVSNNSLSGMLPNWIGDLRDLQVLMLSSNLLGGPLPLSLCNMHDLFLLDLSSNNLGPNIPPCANVTYMRFLHLANDALTGYFPKFLLTGSSIVTLDLRHNALSGEIPNWIGSLRNLKFLLLQGNNFEGLIPWDLYLLKNMSILDLSNNNLFGQIPSCLKDVRFGNNELNTDLYGVFQTTHIDGDVWLKLEEVEFMTKRRLESYKGNILELMSGLDLSRNNLTGFIPPMVGYLSELRALNLSHNHLMGSIPKTFSNLKNIESLDLSYNNLTGPIPPQLLEIYTLSNFRVAYNNLSGKTPDQKNQFGTFGEECYEGNPLLCGLPLTRCDGSNTLPFVNQTREDDSWREAFLWSFAGSYVVAFFGVVLFLYVNSYYQFVLVELVRKLIPSFP</sequence>
<evidence type="ECO:0000256" key="4">
    <source>
        <dbReference type="ARBA" id="ARBA00022692"/>
    </source>
</evidence>
<proteinExistence type="inferred from homology"/>
<organism evidence="12">
    <name type="scientific">Eucalyptus grandis</name>
    <name type="common">Flooded gum</name>
    <dbReference type="NCBI Taxonomy" id="71139"/>
    <lineage>
        <taxon>Eukaryota</taxon>
        <taxon>Viridiplantae</taxon>
        <taxon>Streptophyta</taxon>
        <taxon>Embryophyta</taxon>
        <taxon>Tracheophyta</taxon>
        <taxon>Spermatophyta</taxon>
        <taxon>Magnoliopsida</taxon>
        <taxon>eudicotyledons</taxon>
        <taxon>Gunneridae</taxon>
        <taxon>Pentapetalae</taxon>
        <taxon>rosids</taxon>
        <taxon>malvids</taxon>
        <taxon>Myrtales</taxon>
        <taxon>Myrtaceae</taxon>
        <taxon>Myrtoideae</taxon>
        <taxon>Eucalypteae</taxon>
        <taxon>Eucalyptus</taxon>
    </lineage>
</organism>
<dbReference type="Gramene" id="KCW82925">
    <property type="protein sequence ID" value="KCW82925"/>
    <property type="gene ID" value="EUGRSUZ_C04297"/>
</dbReference>
<dbReference type="eggNOG" id="KOG0619">
    <property type="taxonomic scope" value="Eukaryota"/>
</dbReference>
<dbReference type="InterPro" id="IPR051502">
    <property type="entry name" value="RLP_Defense_Trigger"/>
</dbReference>